<evidence type="ECO:0000259" key="14">
    <source>
        <dbReference type="Pfam" id="PF21136"/>
    </source>
</evidence>
<keyword evidence="7 13" id="KW-0227">DNA damage</keyword>
<comment type="cofactor">
    <cofactor evidence="1 13">
        <name>Mg(2+)</name>
        <dbReference type="ChEBI" id="CHEBI:18420"/>
    </cofactor>
</comment>
<dbReference type="Gene3D" id="1.10.10.10">
    <property type="entry name" value="Winged helix-like DNA-binding domain superfamily/Winged helix DNA-binding domain"/>
    <property type="match status" value="1"/>
</dbReference>
<protein>
    <recommendedName>
        <fullName evidence="13">Crossover junction endonuclease MUS81</fullName>
        <ecNumber evidence="13">3.1.22.-</ecNumber>
    </recommendedName>
</protein>
<dbReference type="GO" id="GO:0048257">
    <property type="term" value="F:3'-flap endonuclease activity"/>
    <property type="evidence" value="ECO:0007669"/>
    <property type="project" value="TreeGrafter"/>
</dbReference>
<evidence type="ECO:0000256" key="1">
    <source>
        <dbReference type="ARBA" id="ARBA00001946"/>
    </source>
</evidence>
<dbReference type="GO" id="GO:0000727">
    <property type="term" value="P:double-strand break repair via break-induced replication"/>
    <property type="evidence" value="ECO:0007669"/>
    <property type="project" value="UniProtKB-UniRule"/>
</dbReference>
<dbReference type="AlphaFoldDB" id="A0A7J7NMT1"/>
<dbReference type="Pfam" id="PF21136">
    <property type="entry name" value="WHD_MUS81"/>
    <property type="match status" value="1"/>
</dbReference>
<organism evidence="15 16">
    <name type="scientific">Kingdonia uniflora</name>
    <dbReference type="NCBI Taxonomy" id="39325"/>
    <lineage>
        <taxon>Eukaryota</taxon>
        <taxon>Viridiplantae</taxon>
        <taxon>Streptophyta</taxon>
        <taxon>Embryophyta</taxon>
        <taxon>Tracheophyta</taxon>
        <taxon>Spermatophyta</taxon>
        <taxon>Magnoliopsida</taxon>
        <taxon>Ranunculales</taxon>
        <taxon>Circaeasteraceae</taxon>
        <taxon>Kingdonia</taxon>
    </lineage>
</organism>
<dbReference type="CDD" id="cd21036">
    <property type="entry name" value="WH_MUS81"/>
    <property type="match status" value="1"/>
</dbReference>
<dbReference type="GO" id="GO:0005634">
    <property type="term" value="C:nucleus"/>
    <property type="evidence" value="ECO:0007669"/>
    <property type="project" value="UniProtKB-SubCell"/>
</dbReference>
<evidence type="ECO:0000313" key="15">
    <source>
        <dbReference type="EMBL" id="KAF6168495.1"/>
    </source>
</evidence>
<dbReference type="GO" id="GO:0000712">
    <property type="term" value="P:resolution of meiotic recombination intermediates"/>
    <property type="evidence" value="ECO:0007669"/>
    <property type="project" value="TreeGrafter"/>
</dbReference>
<dbReference type="GO" id="GO:0003677">
    <property type="term" value="F:DNA binding"/>
    <property type="evidence" value="ECO:0007669"/>
    <property type="project" value="UniProtKB-UniRule"/>
</dbReference>
<proteinExistence type="inferred from homology"/>
<evidence type="ECO:0000256" key="8">
    <source>
        <dbReference type="ARBA" id="ARBA00022801"/>
    </source>
</evidence>
<evidence type="ECO:0000256" key="2">
    <source>
        <dbReference type="ARBA" id="ARBA00004123"/>
    </source>
</evidence>
<dbReference type="GO" id="GO:0008821">
    <property type="term" value="F:crossover junction DNA endonuclease activity"/>
    <property type="evidence" value="ECO:0007669"/>
    <property type="project" value="UniProtKB-UniRule"/>
</dbReference>
<evidence type="ECO:0000256" key="5">
    <source>
        <dbReference type="ARBA" id="ARBA00022723"/>
    </source>
</evidence>
<dbReference type="FunFam" id="1.10.10.10:FF:000307">
    <property type="entry name" value="Crossover junction endonuclease MUS81"/>
    <property type="match status" value="1"/>
</dbReference>
<name>A0A7J7NMT1_9MAGN</name>
<keyword evidence="4 13" id="KW-0540">Nuclease</keyword>
<evidence type="ECO:0000256" key="11">
    <source>
        <dbReference type="ARBA" id="ARBA00023204"/>
    </source>
</evidence>
<dbReference type="EC" id="3.1.22.-" evidence="13"/>
<dbReference type="Proteomes" id="UP000541444">
    <property type="component" value="Unassembled WGS sequence"/>
</dbReference>
<keyword evidence="11 13" id="KW-0234">DNA repair</keyword>
<comment type="function">
    <text evidence="13">Interacts with EME1 to form a DNA structure-specific endonuclease with substrate preference for branched DNA structures with a 5'-end at the branch nick. Typical substrates include 3'-flap structures, D-loops, replication forks and nicked Holliday junctions. May be required in mitosis for the processing of stalled or collapsed replication fork intermediates. May be required in meiosis for the repair of meiosis-specific double strand breaks subsequent to single-end invasion (SEI).</text>
</comment>
<dbReference type="PANTHER" id="PTHR13451:SF0">
    <property type="entry name" value="CROSSOVER JUNCTION ENDONUCLEASE MUS81"/>
    <property type="match status" value="1"/>
</dbReference>
<dbReference type="OrthoDB" id="5963188at2759"/>
<dbReference type="GO" id="GO:0031573">
    <property type="term" value="P:mitotic intra-S DNA damage checkpoint signaling"/>
    <property type="evidence" value="ECO:0007669"/>
    <property type="project" value="TreeGrafter"/>
</dbReference>
<accession>A0A7J7NMT1</accession>
<keyword evidence="8 13" id="KW-0378">Hydrolase</keyword>
<evidence type="ECO:0000256" key="10">
    <source>
        <dbReference type="ARBA" id="ARBA00023172"/>
    </source>
</evidence>
<keyword evidence="16" id="KW-1185">Reference proteome</keyword>
<keyword evidence="5 13" id="KW-0479">Metal-binding</keyword>
<dbReference type="GO" id="GO:0046872">
    <property type="term" value="F:metal ion binding"/>
    <property type="evidence" value="ECO:0007669"/>
    <property type="project" value="UniProtKB-UniRule"/>
</dbReference>
<dbReference type="PANTHER" id="PTHR13451">
    <property type="entry name" value="CLASS II CROSSOVER JUNCTION ENDONUCLEASE MUS81"/>
    <property type="match status" value="1"/>
</dbReference>
<keyword evidence="10 13" id="KW-0233">DNA recombination</keyword>
<dbReference type="InterPro" id="IPR033309">
    <property type="entry name" value="Mus81"/>
</dbReference>
<sequence>MEKEKRVVCIDNESLASFMFKKKQQLADPKSNSDRVDSTIYKAYIQVCNTKTPITTIKEFFQINEEGEIARRYVSQKNSVPYALLITLYREKEKGNEFMKKQELIDAAEASGLSRARTGSGKVGRNGASGKELYSGWTFMKTMLTKGLVVKSSCPAKYILSQEGLEAANDCLLRSGLADHAVGKVPSQDLVSASDMEFACTSLADEEVSILSVDLRSQGKSVDVPAELFERGLVPNLVPCDDNAMPTTIPDNEEVQKTVFQMEGDSSSSLDALPGFLDTSQF</sequence>
<dbReference type="GO" id="GO:0048476">
    <property type="term" value="C:Holliday junction resolvase complex"/>
    <property type="evidence" value="ECO:0007669"/>
    <property type="project" value="UniProtKB-UniRule"/>
</dbReference>
<keyword evidence="9 13" id="KW-0460">Magnesium</keyword>
<dbReference type="GO" id="GO:0006308">
    <property type="term" value="P:DNA catabolic process"/>
    <property type="evidence" value="ECO:0007669"/>
    <property type="project" value="UniProtKB-UniRule"/>
</dbReference>
<comment type="subcellular location">
    <subcellularLocation>
        <location evidence="2 13">Nucleus</location>
    </subcellularLocation>
</comment>
<keyword evidence="6 13" id="KW-0255">Endonuclease</keyword>
<keyword evidence="12 13" id="KW-0539">Nucleus</keyword>
<dbReference type="EMBL" id="JACGCM010000695">
    <property type="protein sequence ID" value="KAF6168495.1"/>
    <property type="molecule type" value="Genomic_DNA"/>
</dbReference>
<gene>
    <name evidence="15" type="ORF">GIB67_001370</name>
</gene>
<evidence type="ECO:0000256" key="4">
    <source>
        <dbReference type="ARBA" id="ARBA00022722"/>
    </source>
</evidence>
<comment type="subunit">
    <text evidence="13">Interacts with EME1.</text>
</comment>
<evidence type="ECO:0000256" key="6">
    <source>
        <dbReference type="ARBA" id="ARBA00022759"/>
    </source>
</evidence>
<dbReference type="InterPro" id="IPR036388">
    <property type="entry name" value="WH-like_DNA-bd_sf"/>
</dbReference>
<feature type="domain" description="MUS81 winged helix" evidence="14">
    <location>
        <begin position="76"/>
        <end position="169"/>
    </location>
</feature>
<comment type="caution">
    <text evidence="15">The sequence shown here is derived from an EMBL/GenBank/DDBJ whole genome shotgun (WGS) entry which is preliminary data.</text>
</comment>
<evidence type="ECO:0000256" key="12">
    <source>
        <dbReference type="ARBA" id="ARBA00023242"/>
    </source>
</evidence>
<evidence type="ECO:0000256" key="7">
    <source>
        <dbReference type="ARBA" id="ARBA00022763"/>
    </source>
</evidence>
<evidence type="ECO:0000313" key="16">
    <source>
        <dbReference type="Proteomes" id="UP000541444"/>
    </source>
</evidence>
<reference evidence="15 16" key="1">
    <citation type="journal article" date="2020" name="IScience">
        <title>Genome Sequencing of the Endangered Kingdonia uniflora (Circaeasteraceae, Ranunculales) Reveals Potential Mechanisms of Evolutionary Specialization.</title>
        <authorList>
            <person name="Sun Y."/>
            <person name="Deng T."/>
            <person name="Zhang A."/>
            <person name="Moore M.J."/>
            <person name="Landis J.B."/>
            <person name="Lin N."/>
            <person name="Zhang H."/>
            <person name="Zhang X."/>
            <person name="Huang J."/>
            <person name="Zhang X."/>
            <person name="Sun H."/>
            <person name="Wang H."/>
        </authorList>
    </citation>
    <scope>NUCLEOTIDE SEQUENCE [LARGE SCALE GENOMIC DNA]</scope>
    <source>
        <strain evidence="15">TB1705</strain>
        <tissue evidence="15">Leaf</tissue>
    </source>
</reference>
<evidence type="ECO:0000256" key="3">
    <source>
        <dbReference type="ARBA" id="ARBA00010015"/>
    </source>
</evidence>
<evidence type="ECO:0000256" key="9">
    <source>
        <dbReference type="ARBA" id="ARBA00022842"/>
    </source>
</evidence>
<evidence type="ECO:0000256" key="13">
    <source>
        <dbReference type="RuleBase" id="RU369042"/>
    </source>
</evidence>
<dbReference type="InterPro" id="IPR047417">
    <property type="entry name" value="WHD_MUS81"/>
</dbReference>
<comment type="similarity">
    <text evidence="3 13">Belongs to the XPF family.</text>
</comment>